<dbReference type="PROSITE" id="PS50937">
    <property type="entry name" value="HTH_MERR_2"/>
    <property type="match status" value="1"/>
</dbReference>
<protein>
    <submittedName>
        <fullName evidence="3">MerR family transcriptional regulator</fullName>
    </submittedName>
</protein>
<dbReference type="InterPro" id="IPR000551">
    <property type="entry name" value="MerR-type_HTH_dom"/>
</dbReference>
<evidence type="ECO:0000313" key="4">
    <source>
        <dbReference type="Proteomes" id="UP000608513"/>
    </source>
</evidence>
<comment type="caution">
    <text evidence="3">The sequence shown here is derived from an EMBL/GenBank/DDBJ whole genome shotgun (WGS) entry which is preliminary data.</text>
</comment>
<dbReference type="GO" id="GO:0031419">
    <property type="term" value="F:cobalamin binding"/>
    <property type="evidence" value="ECO:0007669"/>
    <property type="project" value="InterPro"/>
</dbReference>
<dbReference type="Pfam" id="PF13411">
    <property type="entry name" value="MerR_1"/>
    <property type="match status" value="1"/>
</dbReference>
<dbReference type="Proteomes" id="UP000608513">
    <property type="component" value="Unassembled WGS sequence"/>
</dbReference>
<dbReference type="SUPFAM" id="SSF46955">
    <property type="entry name" value="Putative DNA-binding domain"/>
    <property type="match status" value="1"/>
</dbReference>
<dbReference type="InterPro" id="IPR036594">
    <property type="entry name" value="Meth_synthase_dom"/>
</dbReference>
<proteinExistence type="predicted"/>
<dbReference type="SUPFAM" id="SSF52242">
    <property type="entry name" value="Cobalamin (vitamin B12)-binding domain"/>
    <property type="match status" value="1"/>
</dbReference>
<dbReference type="AlphaFoldDB" id="A0A923MP24"/>
<dbReference type="GO" id="GO:0046872">
    <property type="term" value="F:metal ion binding"/>
    <property type="evidence" value="ECO:0007669"/>
    <property type="project" value="InterPro"/>
</dbReference>
<dbReference type="GO" id="GO:0006355">
    <property type="term" value="P:regulation of DNA-templated transcription"/>
    <property type="evidence" value="ECO:0007669"/>
    <property type="project" value="InterPro"/>
</dbReference>
<dbReference type="SMART" id="SM00422">
    <property type="entry name" value="HTH_MERR"/>
    <property type="match status" value="1"/>
</dbReference>
<feature type="domain" description="B12-binding" evidence="2">
    <location>
        <begin position="200"/>
        <end position="319"/>
    </location>
</feature>
<dbReference type="Pfam" id="PF02310">
    <property type="entry name" value="B12-binding"/>
    <property type="match status" value="1"/>
</dbReference>
<dbReference type="EMBL" id="JACORT010000001">
    <property type="protein sequence ID" value="MBC5782256.1"/>
    <property type="molecule type" value="Genomic_DNA"/>
</dbReference>
<gene>
    <name evidence="3" type="ORF">H8N03_04820</name>
</gene>
<dbReference type="PROSITE" id="PS51332">
    <property type="entry name" value="B12_BINDING"/>
    <property type="match status" value="1"/>
</dbReference>
<keyword evidence="4" id="KW-1185">Reference proteome</keyword>
<feature type="domain" description="HTH merR-type" evidence="1">
    <location>
        <begin position="26"/>
        <end position="79"/>
    </location>
</feature>
<reference evidence="3" key="1">
    <citation type="submission" date="2020-08" db="EMBL/GenBank/DDBJ databases">
        <title>Ramlibacter sp. USB13 16S ribosomal RNA gene genome sequencing and assembly.</title>
        <authorList>
            <person name="Kang M."/>
        </authorList>
    </citation>
    <scope>NUCLEOTIDE SEQUENCE</scope>
    <source>
        <strain evidence="3">USB13</strain>
    </source>
</reference>
<dbReference type="InterPro" id="IPR006158">
    <property type="entry name" value="Cobalamin-bd"/>
</dbReference>
<evidence type="ECO:0000259" key="1">
    <source>
        <dbReference type="PROSITE" id="PS50937"/>
    </source>
</evidence>
<dbReference type="InterPro" id="IPR036724">
    <property type="entry name" value="Cobalamin-bd_sf"/>
</dbReference>
<dbReference type="InterPro" id="IPR009061">
    <property type="entry name" value="DNA-bd_dom_put_sf"/>
</dbReference>
<dbReference type="Gene3D" id="1.10.1240.10">
    <property type="entry name" value="Methionine synthase domain"/>
    <property type="match status" value="1"/>
</dbReference>
<organism evidence="3 4">
    <name type="scientific">Ramlibacter cellulosilyticus</name>
    <dbReference type="NCBI Taxonomy" id="2764187"/>
    <lineage>
        <taxon>Bacteria</taxon>
        <taxon>Pseudomonadati</taxon>
        <taxon>Pseudomonadota</taxon>
        <taxon>Betaproteobacteria</taxon>
        <taxon>Burkholderiales</taxon>
        <taxon>Comamonadaceae</taxon>
        <taxon>Ramlibacter</taxon>
    </lineage>
</organism>
<sequence>MAANNIGRNAGCQGFVLDKTGEQELLFSIAAVEREVGLSKDVLRVWERRYGFPSPERDARGERAYPAGQVQRLALIKRLMDRGHRPGRLLQAPVEELRTLAGGGVTGREAPPSGTTPGAIDGLMRLVRGHDARGLGEALQRRLVEEGLQKFVLDTVASMAVQVGEEWSRGELRIHEEHLFTEVVTRVLRQAIAQLPAGQAPVVLLTTLPDEPHGLGLLMVECMLALQGARCISLGTQMPILEIARAAQAHEVDAVALSFSAAFPARLGPQLVRQLRTALEPGVQLWAGGAGAGQLARVEGVRVTGELANVASVIAAAPT</sequence>
<dbReference type="Pfam" id="PF02607">
    <property type="entry name" value="B12-binding_2"/>
    <property type="match status" value="1"/>
</dbReference>
<dbReference type="InterPro" id="IPR003759">
    <property type="entry name" value="Cbl-bd_cap"/>
</dbReference>
<dbReference type="Gene3D" id="1.10.1660.10">
    <property type="match status" value="1"/>
</dbReference>
<accession>A0A923MP24</accession>
<dbReference type="GO" id="GO:0003677">
    <property type="term" value="F:DNA binding"/>
    <property type="evidence" value="ECO:0007669"/>
    <property type="project" value="InterPro"/>
</dbReference>
<evidence type="ECO:0000313" key="3">
    <source>
        <dbReference type="EMBL" id="MBC5782256.1"/>
    </source>
</evidence>
<name>A0A923MP24_9BURK</name>
<evidence type="ECO:0000259" key="2">
    <source>
        <dbReference type="PROSITE" id="PS51332"/>
    </source>
</evidence>
<dbReference type="Gene3D" id="3.40.50.280">
    <property type="entry name" value="Cobalamin-binding domain"/>
    <property type="match status" value="1"/>
</dbReference>
<dbReference type="CDD" id="cd01104">
    <property type="entry name" value="HTH_MlrA-CarA"/>
    <property type="match status" value="1"/>
</dbReference>